<evidence type="ECO:0000313" key="2">
    <source>
        <dbReference type="EMBL" id="KZS41367.1"/>
    </source>
</evidence>
<comment type="caution">
    <text evidence="2">The sequence shown here is derived from an EMBL/GenBank/DDBJ whole genome shotgun (WGS) entry which is preliminary data.</text>
</comment>
<organism evidence="2 3">
    <name type="scientific">Aquimarina aggregata</name>
    <dbReference type="NCBI Taxonomy" id="1642818"/>
    <lineage>
        <taxon>Bacteria</taxon>
        <taxon>Pseudomonadati</taxon>
        <taxon>Bacteroidota</taxon>
        <taxon>Flavobacteriia</taxon>
        <taxon>Flavobacteriales</taxon>
        <taxon>Flavobacteriaceae</taxon>
        <taxon>Aquimarina</taxon>
    </lineage>
</organism>
<evidence type="ECO:0000313" key="3">
    <source>
        <dbReference type="Proteomes" id="UP000076715"/>
    </source>
</evidence>
<dbReference type="InterPro" id="IPR037401">
    <property type="entry name" value="SnoaL-like"/>
</dbReference>
<dbReference type="Gene3D" id="3.10.450.50">
    <property type="match status" value="1"/>
</dbReference>
<dbReference type="STRING" id="1642818.AWE51_21940"/>
<dbReference type="OrthoDB" id="391735at2"/>
<dbReference type="SUPFAM" id="SSF54427">
    <property type="entry name" value="NTF2-like"/>
    <property type="match status" value="1"/>
</dbReference>
<sequence>MKELIKTFYTGLSELDADKMISCYHEDVIFEDPGFGQLKGDRAKAMWRMLCKNARNFKVEFSKIESDDQHGSAHWEAWYTFSKTGRPVHNIIDAKFEFKDGKIIKHTDHFNLHRWASQAIGWKGKLLGGTKFFKKKLTLQTNTLLDKFMASIS</sequence>
<keyword evidence="2" id="KW-0378">Hydrolase</keyword>
<evidence type="ECO:0000259" key="1">
    <source>
        <dbReference type="Pfam" id="PF12680"/>
    </source>
</evidence>
<name>A0A163BGD7_9FLAO</name>
<protein>
    <submittedName>
        <fullName evidence="2">Limonene-1,2-epoxide hydrolase</fullName>
    </submittedName>
</protein>
<accession>A0A163BGD7</accession>
<gene>
    <name evidence="2" type="ORF">AWE51_21940</name>
</gene>
<keyword evidence="3" id="KW-1185">Reference proteome</keyword>
<dbReference type="RefSeq" id="WP_066312163.1">
    <property type="nucleotide sequence ID" value="NZ_CANLSS010000007.1"/>
</dbReference>
<dbReference type="Proteomes" id="UP000076715">
    <property type="component" value="Unassembled WGS sequence"/>
</dbReference>
<dbReference type="AlphaFoldDB" id="A0A163BGD7"/>
<dbReference type="Pfam" id="PF12680">
    <property type="entry name" value="SnoaL_2"/>
    <property type="match status" value="1"/>
</dbReference>
<reference evidence="2 3" key="1">
    <citation type="submission" date="2016-01" db="EMBL/GenBank/DDBJ databases">
        <title>The draft genome sequence of Aquimarina sp. RZW4-3-2.</title>
        <authorList>
            <person name="Wang Y."/>
        </authorList>
    </citation>
    <scope>NUCLEOTIDE SEQUENCE [LARGE SCALE GENOMIC DNA]</scope>
    <source>
        <strain evidence="2 3">RZW4-3-2</strain>
    </source>
</reference>
<proteinExistence type="predicted"/>
<feature type="domain" description="SnoaL-like" evidence="1">
    <location>
        <begin position="6"/>
        <end position="106"/>
    </location>
</feature>
<dbReference type="GO" id="GO:0016787">
    <property type="term" value="F:hydrolase activity"/>
    <property type="evidence" value="ECO:0007669"/>
    <property type="project" value="UniProtKB-KW"/>
</dbReference>
<dbReference type="InterPro" id="IPR032710">
    <property type="entry name" value="NTF2-like_dom_sf"/>
</dbReference>
<dbReference type="EMBL" id="LQRT01000005">
    <property type="protein sequence ID" value="KZS41367.1"/>
    <property type="molecule type" value="Genomic_DNA"/>
</dbReference>